<gene>
    <name evidence="7" type="ORF">D2N39_16275</name>
</gene>
<dbReference type="PANTHER" id="PTHR43133">
    <property type="entry name" value="RNA POLYMERASE ECF-TYPE SIGMA FACTO"/>
    <property type="match status" value="1"/>
</dbReference>
<name>A0A398BJJ3_9RHOB</name>
<sequence length="194" mass="21345">MQDSMRDSESEWSVLMRAAIGGDGRAYARLLTEITPVLRGIVRSRGRALSPDRHEDIVQDVLLAIHEKRHTWRPDSPLKPWLYAVTRHKVVDAFRRRGASVHLPIEDFTDFLESEPGPDPLARRDTDRLLAGIDDRSAAIVRAVAIDGEETGAVGARLSMTEGAVRVALHRAMKKLARLGAGNGGDGPGRGRDE</sequence>
<dbReference type="InterPro" id="IPR036388">
    <property type="entry name" value="WH-like_DNA-bd_sf"/>
</dbReference>
<evidence type="ECO:0000256" key="1">
    <source>
        <dbReference type="ARBA" id="ARBA00010641"/>
    </source>
</evidence>
<dbReference type="InterPro" id="IPR039425">
    <property type="entry name" value="RNA_pol_sigma-70-like"/>
</dbReference>
<proteinExistence type="inferred from homology"/>
<dbReference type="Gene3D" id="1.10.1740.10">
    <property type="match status" value="1"/>
</dbReference>
<dbReference type="GO" id="GO:0003677">
    <property type="term" value="F:DNA binding"/>
    <property type="evidence" value="ECO:0007669"/>
    <property type="project" value="UniProtKB-KW"/>
</dbReference>
<keyword evidence="8" id="KW-1185">Reference proteome</keyword>
<dbReference type="SUPFAM" id="SSF88659">
    <property type="entry name" value="Sigma3 and sigma4 domains of RNA polymerase sigma factors"/>
    <property type="match status" value="1"/>
</dbReference>
<dbReference type="InterPro" id="IPR007627">
    <property type="entry name" value="RNA_pol_sigma70_r2"/>
</dbReference>
<comment type="caution">
    <text evidence="7">The sequence shown here is derived from an EMBL/GenBank/DDBJ whole genome shotgun (WGS) entry which is preliminary data.</text>
</comment>
<dbReference type="AlphaFoldDB" id="A0A398BJJ3"/>
<dbReference type="Pfam" id="PF04542">
    <property type="entry name" value="Sigma70_r2"/>
    <property type="match status" value="1"/>
</dbReference>
<evidence type="ECO:0000256" key="5">
    <source>
        <dbReference type="ARBA" id="ARBA00023163"/>
    </source>
</evidence>
<dbReference type="InterPro" id="IPR013324">
    <property type="entry name" value="RNA_pol_sigma_r3/r4-like"/>
</dbReference>
<keyword evidence="2" id="KW-0805">Transcription regulation</keyword>
<dbReference type="SUPFAM" id="SSF88946">
    <property type="entry name" value="Sigma2 domain of RNA polymerase sigma factors"/>
    <property type="match status" value="1"/>
</dbReference>
<dbReference type="NCBIfam" id="TIGR02937">
    <property type="entry name" value="sigma70-ECF"/>
    <property type="match status" value="1"/>
</dbReference>
<keyword evidence="4" id="KW-0238">DNA-binding</keyword>
<keyword evidence="5" id="KW-0804">Transcription</keyword>
<dbReference type="InterPro" id="IPR014284">
    <property type="entry name" value="RNA_pol_sigma-70_dom"/>
</dbReference>
<dbReference type="GO" id="GO:0016987">
    <property type="term" value="F:sigma factor activity"/>
    <property type="evidence" value="ECO:0007669"/>
    <property type="project" value="UniProtKB-KW"/>
</dbReference>
<evidence type="ECO:0000313" key="8">
    <source>
        <dbReference type="Proteomes" id="UP000266649"/>
    </source>
</evidence>
<protein>
    <submittedName>
        <fullName evidence="7">Sigma-70 family RNA polymerase sigma factor</fullName>
    </submittedName>
</protein>
<feature type="domain" description="RNA polymerase sigma-70 region 2" evidence="6">
    <location>
        <begin position="36"/>
        <end position="98"/>
    </location>
</feature>
<evidence type="ECO:0000256" key="2">
    <source>
        <dbReference type="ARBA" id="ARBA00023015"/>
    </source>
</evidence>
<dbReference type="OrthoDB" id="7041663at2"/>
<organism evidence="7 8">
    <name type="scientific">Gemmobacter lutimaris</name>
    <dbReference type="NCBI Taxonomy" id="2306023"/>
    <lineage>
        <taxon>Bacteria</taxon>
        <taxon>Pseudomonadati</taxon>
        <taxon>Pseudomonadota</taxon>
        <taxon>Alphaproteobacteria</taxon>
        <taxon>Rhodobacterales</taxon>
        <taxon>Paracoccaceae</taxon>
        <taxon>Gemmobacter</taxon>
    </lineage>
</organism>
<evidence type="ECO:0000259" key="6">
    <source>
        <dbReference type="Pfam" id="PF04542"/>
    </source>
</evidence>
<evidence type="ECO:0000256" key="4">
    <source>
        <dbReference type="ARBA" id="ARBA00023125"/>
    </source>
</evidence>
<dbReference type="InterPro" id="IPR013325">
    <property type="entry name" value="RNA_pol_sigma_r2"/>
</dbReference>
<evidence type="ECO:0000256" key="3">
    <source>
        <dbReference type="ARBA" id="ARBA00023082"/>
    </source>
</evidence>
<dbReference type="NCBIfam" id="NF009165">
    <property type="entry name" value="PRK12512.1"/>
    <property type="match status" value="1"/>
</dbReference>
<dbReference type="EMBL" id="QXXQ01000010">
    <property type="protein sequence ID" value="RID90849.1"/>
    <property type="molecule type" value="Genomic_DNA"/>
</dbReference>
<evidence type="ECO:0000313" key="7">
    <source>
        <dbReference type="EMBL" id="RID90849.1"/>
    </source>
</evidence>
<dbReference type="GO" id="GO:0006352">
    <property type="term" value="P:DNA-templated transcription initiation"/>
    <property type="evidence" value="ECO:0007669"/>
    <property type="project" value="InterPro"/>
</dbReference>
<comment type="similarity">
    <text evidence="1">Belongs to the sigma-70 factor family. ECF subfamily.</text>
</comment>
<accession>A0A398BJJ3</accession>
<dbReference type="Proteomes" id="UP000266649">
    <property type="component" value="Unassembled WGS sequence"/>
</dbReference>
<keyword evidence="3" id="KW-0731">Sigma factor</keyword>
<dbReference type="Gene3D" id="1.10.10.10">
    <property type="entry name" value="Winged helix-like DNA-binding domain superfamily/Winged helix DNA-binding domain"/>
    <property type="match status" value="1"/>
</dbReference>
<dbReference type="PANTHER" id="PTHR43133:SF58">
    <property type="entry name" value="ECF RNA POLYMERASE SIGMA FACTOR SIGD"/>
    <property type="match status" value="1"/>
</dbReference>
<reference evidence="7 8" key="1">
    <citation type="submission" date="2018-09" db="EMBL/GenBank/DDBJ databases">
        <title>Gemmobacter lutimaris sp. nov., a marine bacterium isolated from tidal flat.</title>
        <authorList>
            <person name="Lee D.W."/>
            <person name="Yoo Y."/>
            <person name="Kim J.-J."/>
            <person name="Kim B.S."/>
        </authorList>
    </citation>
    <scope>NUCLEOTIDE SEQUENCE [LARGE SCALE GENOMIC DNA]</scope>
    <source>
        <strain evidence="7 8">YJ-T1-11</strain>
    </source>
</reference>